<gene>
    <name evidence="3" type="ORF">Q5H93_02990</name>
</gene>
<feature type="region of interest" description="Disordered" evidence="1">
    <location>
        <begin position="61"/>
        <end position="83"/>
    </location>
</feature>
<feature type="transmembrane region" description="Helical" evidence="2">
    <location>
        <begin position="12"/>
        <end position="31"/>
    </location>
</feature>
<evidence type="ECO:0000256" key="2">
    <source>
        <dbReference type="SAM" id="Phobius"/>
    </source>
</evidence>
<sequence>MSFKLRNIGGHPVSTLWGILFMSALLAFVYLGKCNLHDIEPLTVLVIPFLLYGPGGNSPGATPAYDSSADTEQRGIGEPGADG</sequence>
<keyword evidence="2" id="KW-0472">Membrane</keyword>
<evidence type="ECO:0008006" key="5">
    <source>
        <dbReference type="Google" id="ProtNLM"/>
    </source>
</evidence>
<keyword evidence="4" id="KW-1185">Reference proteome</keyword>
<dbReference type="Proteomes" id="UP001176429">
    <property type="component" value="Unassembled WGS sequence"/>
</dbReference>
<organism evidence="3 4">
    <name type="scientific">Hymenobacter aranciens</name>
    <dbReference type="NCBI Taxonomy" id="3063996"/>
    <lineage>
        <taxon>Bacteria</taxon>
        <taxon>Pseudomonadati</taxon>
        <taxon>Bacteroidota</taxon>
        <taxon>Cytophagia</taxon>
        <taxon>Cytophagales</taxon>
        <taxon>Hymenobacteraceae</taxon>
        <taxon>Hymenobacter</taxon>
    </lineage>
</organism>
<evidence type="ECO:0000313" key="4">
    <source>
        <dbReference type="Proteomes" id="UP001176429"/>
    </source>
</evidence>
<evidence type="ECO:0000313" key="3">
    <source>
        <dbReference type="EMBL" id="MDO7873685.1"/>
    </source>
</evidence>
<accession>A0ABT9B7B6</accession>
<dbReference type="EMBL" id="JAUQSY010000002">
    <property type="protein sequence ID" value="MDO7873685.1"/>
    <property type="molecule type" value="Genomic_DNA"/>
</dbReference>
<comment type="caution">
    <text evidence="3">The sequence shown here is derived from an EMBL/GenBank/DDBJ whole genome shotgun (WGS) entry which is preliminary data.</text>
</comment>
<keyword evidence="2" id="KW-0812">Transmembrane</keyword>
<name>A0ABT9B7B6_9BACT</name>
<evidence type="ECO:0000256" key="1">
    <source>
        <dbReference type="SAM" id="MobiDB-lite"/>
    </source>
</evidence>
<keyword evidence="2" id="KW-1133">Transmembrane helix</keyword>
<reference evidence="3" key="1">
    <citation type="submission" date="2023-07" db="EMBL/GenBank/DDBJ databases">
        <authorList>
            <person name="Kim M.K."/>
        </authorList>
    </citation>
    <scope>NUCLEOTIDE SEQUENCE</scope>
    <source>
        <strain evidence="3">ASUV-10-1</strain>
    </source>
</reference>
<proteinExistence type="predicted"/>
<dbReference type="RefSeq" id="WP_305005001.1">
    <property type="nucleotide sequence ID" value="NZ_JAUQSY010000002.1"/>
</dbReference>
<protein>
    <recommendedName>
        <fullName evidence="5">DUF805 domain-containing protein</fullName>
    </recommendedName>
</protein>